<dbReference type="RefSeq" id="XP_047740961.1">
    <property type="nucleotide sequence ID" value="XM_047885005.1"/>
</dbReference>
<protein>
    <submittedName>
        <fullName evidence="2">Uncharacterized protein LOC125179332</fullName>
    </submittedName>
</protein>
<dbReference type="PANTHER" id="PTHR47883:SF12">
    <property type="entry name" value="SEA DOMAIN-CONTAINING PROTEIN"/>
    <property type="match status" value="1"/>
</dbReference>
<sequence>MQVRTLIEPRPMQVRTLIEPRPMQVRTLIEPRPMQVRTLIEPRPMQVRTLIEPRPMQVRTLIEPRPMQVRTLIEPRPMQVRTLIEPRPMQVRTLIEPRPMQVRTLIEPRPMQVRTLIEPRPMQVRTLIEPRPMQVRTLIEPRPMQVRTLIEPRPMQVRTLIEPRPMQVRTLIEPRPMQVFFDDFFKDFLIPESVFTVDKSRVGPARESVFTVDKSRSGKGRVVVKAVQLGAGDAPLRCEISGEAPYFQTDEQWAKMEVAVVPSDPPTLTGVAGLYPLNSPALITCSSPPALPKPELEFRVNNEKVDPSLLHEPLVQLNNVTKLYSVSQTLRLRTTLSVARKGYVTVRCSASVRDLYWKNSEVKLNVDVPEQFRQKPEFHLFGGTAMSTSSPVLLIFLVTSSFLQHF</sequence>
<proteinExistence type="predicted"/>
<organism evidence="1 2">
    <name type="scientific">Hyalella azteca</name>
    <name type="common">Amphipod</name>
    <dbReference type="NCBI Taxonomy" id="294128"/>
    <lineage>
        <taxon>Eukaryota</taxon>
        <taxon>Metazoa</taxon>
        <taxon>Ecdysozoa</taxon>
        <taxon>Arthropoda</taxon>
        <taxon>Crustacea</taxon>
        <taxon>Multicrustacea</taxon>
        <taxon>Malacostraca</taxon>
        <taxon>Eumalacostraca</taxon>
        <taxon>Peracarida</taxon>
        <taxon>Amphipoda</taxon>
        <taxon>Senticaudata</taxon>
        <taxon>Talitrida</taxon>
        <taxon>Talitroidea</taxon>
        <taxon>Hyalellidae</taxon>
        <taxon>Hyalella</taxon>
    </lineage>
</organism>
<keyword evidence="1" id="KW-1185">Reference proteome</keyword>
<evidence type="ECO:0000313" key="2">
    <source>
        <dbReference type="RefSeq" id="XP_047740961.1"/>
    </source>
</evidence>
<name>A0A979FUR4_HYAAZ</name>
<evidence type="ECO:0000313" key="1">
    <source>
        <dbReference type="Proteomes" id="UP000694843"/>
    </source>
</evidence>
<gene>
    <name evidence="2" type="primary">LOC125179332</name>
</gene>
<dbReference type="KEGG" id="hazt:125179332"/>
<reference evidence="2" key="1">
    <citation type="submission" date="2025-08" db="UniProtKB">
        <authorList>
            <consortium name="RefSeq"/>
        </authorList>
    </citation>
    <scope>IDENTIFICATION</scope>
    <source>
        <tissue evidence="2">Whole organism</tissue>
    </source>
</reference>
<dbReference type="AlphaFoldDB" id="A0A979FUR4"/>
<dbReference type="PANTHER" id="PTHR47883">
    <property type="entry name" value="YIPPEE DOMAIN-CONTAINING PROTEIN"/>
    <property type="match status" value="1"/>
</dbReference>
<dbReference type="GeneID" id="125179332"/>
<dbReference type="Proteomes" id="UP000694843">
    <property type="component" value="Unplaced"/>
</dbReference>
<dbReference type="OrthoDB" id="6395286at2759"/>
<accession>A0A979FUR4</accession>